<evidence type="ECO:0000256" key="8">
    <source>
        <dbReference type="ARBA" id="ARBA00025217"/>
    </source>
</evidence>
<dbReference type="Proteomes" id="UP000003250">
    <property type="component" value="Unassembled WGS sequence"/>
</dbReference>
<gene>
    <name evidence="10 14" type="primary">ileS</name>
    <name evidence="14" type="ORF">MAXJ12_19787</name>
</gene>
<keyword evidence="15" id="KW-1185">Reference proteome</keyword>
<dbReference type="InterPro" id="IPR050081">
    <property type="entry name" value="Ile-tRNA_ligase"/>
</dbReference>
<feature type="domain" description="Aminoacyl-tRNA synthetase class Ia" evidence="12">
    <location>
        <begin position="35"/>
        <end position="471"/>
    </location>
</feature>
<dbReference type="InterPro" id="IPR033708">
    <property type="entry name" value="Anticodon_Ile_BEm"/>
</dbReference>
<evidence type="ECO:0000256" key="9">
    <source>
        <dbReference type="ARBA" id="ARBA00048359"/>
    </source>
</evidence>
<dbReference type="InterPro" id="IPR023585">
    <property type="entry name" value="Ile-tRNA-ligase_type1"/>
</dbReference>
<dbReference type="SUPFAM" id="SSF52374">
    <property type="entry name" value="Nucleotidylyl transferase"/>
    <property type="match status" value="1"/>
</dbReference>
<evidence type="ECO:0000256" key="4">
    <source>
        <dbReference type="ARBA" id="ARBA00022741"/>
    </source>
</evidence>
<dbReference type="PATRIC" id="fig|1107882.3.peg.3861"/>
<reference evidence="14 15" key="1">
    <citation type="journal article" date="2012" name="J. Bacteriol.">
        <title>Draft Genome Sequence of Mesorhizobium alhagi CCNWXJ12-2T, a Novel Salt-Resistant Species Isolated from the Desert of Northwestern China.</title>
        <authorList>
            <person name="Zhou M."/>
            <person name="Chen W."/>
            <person name="Chen H."/>
            <person name="Wei G."/>
        </authorList>
    </citation>
    <scope>NUCLEOTIDE SEQUENCE [LARGE SCALE GENOMIC DNA]</scope>
    <source>
        <strain evidence="14 15">CCNWXJ12-2</strain>
    </source>
</reference>
<feature type="domain" description="Aminoacyl-tRNA synthetase class Ia" evidence="12">
    <location>
        <begin position="524"/>
        <end position="734"/>
    </location>
</feature>
<evidence type="ECO:0000256" key="3">
    <source>
        <dbReference type="ARBA" id="ARBA00022598"/>
    </source>
</evidence>
<protein>
    <recommendedName>
        <fullName evidence="10">Isoleucine--tRNA ligase</fullName>
        <ecNumber evidence="10">6.1.1.5</ecNumber>
    </recommendedName>
    <alternativeName>
        <fullName evidence="10">Isoleucyl-tRNA synthetase</fullName>
        <shortName evidence="10">IleRS</shortName>
    </alternativeName>
</protein>
<dbReference type="SUPFAM" id="SSF50677">
    <property type="entry name" value="ValRS/IleRS/LeuRS editing domain"/>
    <property type="match status" value="1"/>
</dbReference>
<evidence type="ECO:0000259" key="13">
    <source>
        <dbReference type="Pfam" id="PF08264"/>
    </source>
</evidence>
<feature type="short sequence motif" description="'HIGH' region" evidence="10">
    <location>
        <begin position="64"/>
        <end position="74"/>
    </location>
</feature>
<comment type="catalytic activity">
    <reaction evidence="9 10">
        <text>tRNA(Ile) + L-isoleucine + ATP = L-isoleucyl-tRNA(Ile) + AMP + diphosphate</text>
        <dbReference type="Rhea" id="RHEA:11060"/>
        <dbReference type="Rhea" id="RHEA-COMP:9666"/>
        <dbReference type="Rhea" id="RHEA-COMP:9695"/>
        <dbReference type="ChEBI" id="CHEBI:30616"/>
        <dbReference type="ChEBI" id="CHEBI:33019"/>
        <dbReference type="ChEBI" id="CHEBI:58045"/>
        <dbReference type="ChEBI" id="CHEBI:78442"/>
        <dbReference type="ChEBI" id="CHEBI:78528"/>
        <dbReference type="ChEBI" id="CHEBI:456215"/>
        <dbReference type="EC" id="6.1.1.5"/>
    </reaction>
</comment>
<dbReference type="GO" id="GO:0000049">
    <property type="term" value="F:tRNA binding"/>
    <property type="evidence" value="ECO:0007669"/>
    <property type="project" value="InterPro"/>
</dbReference>
<dbReference type="GO" id="GO:0005829">
    <property type="term" value="C:cytosol"/>
    <property type="evidence" value="ECO:0007669"/>
    <property type="project" value="TreeGrafter"/>
</dbReference>
<name>H0HUV6_9HYPH</name>
<evidence type="ECO:0000256" key="11">
    <source>
        <dbReference type="SAM" id="MobiDB-lite"/>
    </source>
</evidence>
<feature type="binding site" evidence="10">
    <location>
        <position position="700"/>
    </location>
    <ligand>
        <name>ATP</name>
        <dbReference type="ChEBI" id="CHEBI:30616"/>
    </ligand>
</feature>
<dbReference type="GO" id="GO:0004822">
    <property type="term" value="F:isoleucine-tRNA ligase activity"/>
    <property type="evidence" value="ECO:0007669"/>
    <property type="project" value="UniProtKB-UniRule"/>
</dbReference>
<dbReference type="EC" id="6.1.1.5" evidence="10"/>
<evidence type="ECO:0000259" key="12">
    <source>
        <dbReference type="Pfam" id="PF00133"/>
    </source>
</evidence>
<comment type="similarity">
    <text evidence="1 10">Belongs to the class-I aminoacyl-tRNA synthetase family. IleS type 1 subfamily.</text>
</comment>
<dbReference type="InterPro" id="IPR001412">
    <property type="entry name" value="aa-tRNA-synth_I_CS"/>
</dbReference>
<evidence type="ECO:0000256" key="7">
    <source>
        <dbReference type="ARBA" id="ARBA00023146"/>
    </source>
</evidence>
<feature type="binding site" evidence="10">
    <location>
        <position position="656"/>
    </location>
    <ligand>
        <name>L-isoleucyl-5'-AMP</name>
        <dbReference type="ChEBI" id="CHEBI:178002"/>
    </ligand>
</feature>
<dbReference type="InterPro" id="IPR014729">
    <property type="entry name" value="Rossmann-like_a/b/a_fold"/>
</dbReference>
<keyword evidence="3 10" id="KW-0436">Ligase</keyword>
<keyword evidence="2 10" id="KW-0963">Cytoplasm</keyword>
<dbReference type="InterPro" id="IPR002300">
    <property type="entry name" value="aa-tRNA-synth_Ia"/>
</dbReference>
<keyword evidence="7 10" id="KW-0030">Aminoacyl-tRNA synthetase</keyword>
<feature type="domain" description="Methionyl/Valyl/Leucyl/Isoleucyl-tRNA synthetase anticodon-binding" evidence="13">
    <location>
        <begin position="779"/>
        <end position="927"/>
    </location>
</feature>
<dbReference type="PROSITE" id="PS00178">
    <property type="entry name" value="AA_TRNA_LIGASE_I"/>
    <property type="match status" value="1"/>
</dbReference>
<evidence type="ECO:0000256" key="6">
    <source>
        <dbReference type="ARBA" id="ARBA00022917"/>
    </source>
</evidence>
<dbReference type="Pfam" id="PF08264">
    <property type="entry name" value="Anticodon_1"/>
    <property type="match status" value="1"/>
</dbReference>
<dbReference type="PRINTS" id="PR00984">
    <property type="entry name" value="TRNASYNTHILE"/>
</dbReference>
<comment type="domain">
    <text evidence="10">IleRS has two distinct active sites: one for aminoacylation and one for editing. The misactivated valine is translocated from the active site to the editing site, which sterically excludes the correctly activated isoleucine. The single editing site contains two valyl binding pockets, one specific for each substrate (Val-AMP or Val-tRNA(Ile)).</text>
</comment>
<evidence type="ECO:0000313" key="14">
    <source>
        <dbReference type="EMBL" id="EHK55484.1"/>
    </source>
</evidence>
<dbReference type="PANTHER" id="PTHR42765:SF1">
    <property type="entry name" value="ISOLEUCINE--TRNA LIGASE, MITOCHONDRIAL"/>
    <property type="match status" value="1"/>
</dbReference>
<evidence type="ECO:0000256" key="10">
    <source>
        <dbReference type="HAMAP-Rule" id="MF_02002"/>
    </source>
</evidence>
<dbReference type="Gene3D" id="1.10.730.20">
    <property type="match status" value="1"/>
</dbReference>
<feature type="region of interest" description="Disordered" evidence="11">
    <location>
        <begin position="480"/>
        <end position="522"/>
    </location>
</feature>
<dbReference type="NCBIfam" id="TIGR00392">
    <property type="entry name" value="ileS"/>
    <property type="match status" value="1"/>
</dbReference>
<keyword evidence="4 10" id="KW-0547">Nucleotide-binding</keyword>
<comment type="function">
    <text evidence="8 10">Catalyzes the attachment of isoleucine to tRNA(Ile). As IleRS can inadvertently accommodate and process structurally similar amino acids such as valine, to avoid such errors it has two additional distinct tRNA(Ile)-dependent editing activities. One activity is designated as 'pretransfer' editing and involves the hydrolysis of activated Val-AMP. The other activity is designated 'posttransfer' editing and involves deacylation of mischarged Val-tRNA(Ile).</text>
</comment>
<dbReference type="GO" id="GO:0002161">
    <property type="term" value="F:aminoacyl-tRNA deacylase activity"/>
    <property type="evidence" value="ECO:0007669"/>
    <property type="project" value="InterPro"/>
</dbReference>
<dbReference type="RefSeq" id="WP_008837566.1">
    <property type="nucleotide sequence ID" value="NZ_AHAM01000164.1"/>
</dbReference>
<evidence type="ECO:0000313" key="15">
    <source>
        <dbReference type="Proteomes" id="UP000003250"/>
    </source>
</evidence>
<sequence>MTDTSEKIDYSKTLYLPQTEFPMRAGLPEKEPLLVKRWQEMGMYKRLREDAAGREKYVLHDGPPYANGNIHIGHALNKILKDVITRSFQMRGYDSNYVPGWDCHGLPIEWKIEEENYRSKGKAKPDLSEPAAMIEFRKECRAYAEKWIKVQGEEFQRLGVVGDFDNPYLTMAYHAEARIAGELLKFAMSGQLYRGSKPVMWSVVERTALAEAEVEYQDYESDTVWVKFPVWAAVRGGSLASDLPGAYVVIWTTTPWTIPGNRAISFSSRIAYGLYEVTSAENDFGPKPGEKLIFSDKLAEEAFGKAKLGFNRLREVTSAELGGLLCRHPLVGFGGGYEFAVPMFDGDHVTDDAGTGFVHTAPGHGRDDFDVWMDQARHKGVDPTIPFTVDDAGFFTKDAPGFGPDREGGAARVIDDNGKKGDANKAVIDALIERGMLFARGRLKHQYPHSWRSKKPVIFRNTPQWFVHMDKELGGFGLDATPTSPLRGGRAKGAGGGKGDVHSASVPPPLTPPLKGEGDSGAADTLRSRALAAIDATRFVPAAGQTRLRAMIEERPDWVLSRQRAWGVPIAVFADADGNVLKDEAVNARIVKAFEKEGADAWFAEGARERFLGSRANEPWTMVKDILDVWFDSGSTHVFTLEDRPDLKWPADVYLEGSDQHRGWFHSSLLESCGTRGRAPYETVVTHGFTMDEDGRKMSKSLGNTVVPQDVMKQSGADILRLWVMTTDYWEDQRLGKNVLQTNIDAYRKLRNTIRWMLGTLAHDQGDVVPVKEMPDLEQLMLHRLAEIDEIVRAGYDAFEFKRITRTLIDFMVVELSAFYFDIRKDALYCDAPSSPKRKSAVQVVRHLFERLTTWLAPMLPFTMEEAWLERYPDAESVHLEQFRLTPAEWKNEALAEKWRKVRQVRRVVTGALEIERAKKTIGSSLEAVPVVYMANTALETAIGDVDMAEMAITSDLVISHESAPADAFRLDDVAGVAVVVKKAAERGLIKCARSWRYTDDVGSDPEFPDVSARDAAVLRELQALGRL</sequence>
<comment type="subunit">
    <text evidence="10">Monomer.</text>
</comment>
<dbReference type="Gene3D" id="3.40.50.620">
    <property type="entry name" value="HUPs"/>
    <property type="match status" value="2"/>
</dbReference>
<dbReference type="CDD" id="cd07960">
    <property type="entry name" value="Anticodon_Ia_Ile_BEm"/>
    <property type="match status" value="1"/>
</dbReference>
<keyword evidence="6 10" id="KW-0648">Protein biosynthesis</keyword>
<comment type="subcellular location">
    <subcellularLocation>
        <location evidence="10">Cytoplasm</location>
    </subcellularLocation>
</comment>
<evidence type="ECO:0000256" key="5">
    <source>
        <dbReference type="ARBA" id="ARBA00022840"/>
    </source>
</evidence>
<dbReference type="GO" id="GO:0006428">
    <property type="term" value="P:isoleucyl-tRNA aminoacylation"/>
    <property type="evidence" value="ECO:0007669"/>
    <property type="project" value="UniProtKB-UniRule"/>
</dbReference>
<dbReference type="AlphaFoldDB" id="H0HUV6"/>
<dbReference type="HAMAP" id="MF_02002">
    <property type="entry name" value="Ile_tRNA_synth_type1"/>
    <property type="match status" value="1"/>
</dbReference>
<dbReference type="SUPFAM" id="SSF47323">
    <property type="entry name" value="Anticodon-binding domain of a subclass of class I aminoacyl-tRNA synthetases"/>
    <property type="match status" value="1"/>
</dbReference>
<organism evidence="14 15">
    <name type="scientific">Mesorhizobium alhagi CCNWXJ12-2</name>
    <dbReference type="NCBI Taxonomy" id="1107882"/>
    <lineage>
        <taxon>Bacteria</taxon>
        <taxon>Pseudomonadati</taxon>
        <taxon>Pseudomonadota</taxon>
        <taxon>Alphaproteobacteria</taxon>
        <taxon>Hyphomicrobiales</taxon>
        <taxon>Phyllobacteriaceae</taxon>
        <taxon>Allomesorhizobium</taxon>
    </lineage>
</organism>
<dbReference type="Gene3D" id="3.90.740.10">
    <property type="entry name" value="Valyl/Leucyl/Isoleucyl-tRNA synthetase, editing domain"/>
    <property type="match status" value="1"/>
</dbReference>
<dbReference type="PANTHER" id="PTHR42765">
    <property type="entry name" value="SOLEUCYL-TRNA SYNTHETASE"/>
    <property type="match status" value="1"/>
</dbReference>
<dbReference type="OrthoDB" id="9810365at2"/>
<dbReference type="InterPro" id="IPR009080">
    <property type="entry name" value="tRNAsynth_Ia_anticodon-bd"/>
</dbReference>
<dbReference type="InterPro" id="IPR009008">
    <property type="entry name" value="Val/Leu/Ile-tRNA-synth_edit"/>
</dbReference>
<dbReference type="InterPro" id="IPR013155">
    <property type="entry name" value="M/V/L/I-tRNA-synth_anticd-bd"/>
</dbReference>
<evidence type="ECO:0000256" key="2">
    <source>
        <dbReference type="ARBA" id="ARBA00022490"/>
    </source>
</evidence>
<accession>H0HUV6</accession>
<dbReference type="EMBL" id="AHAM01000164">
    <property type="protein sequence ID" value="EHK55484.1"/>
    <property type="molecule type" value="Genomic_DNA"/>
</dbReference>
<dbReference type="InterPro" id="IPR002301">
    <property type="entry name" value="Ile-tRNA-ligase"/>
</dbReference>
<dbReference type="GO" id="GO:0005524">
    <property type="term" value="F:ATP binding"/>
    <property type="evidence" value="ECO:0007669"/>
    <property type="project" value="UniProtKB-UniRule"/>
</dbReference>
<comment type="caution">
    <text evidence="10">Lacks conserved residue(s) required for the propagation of feature annotation.</text>
</comment>
<dbReference type="Pfam" id="PF00133">
    <property type="entry name" value="tRNA-synt_1"/>
    <property type="match status" value="2"/>
</dbReference>
<evidence type="ECO:0000256" key="1">
    <source>
        <dbReference type="ARBA" id="ARBA00006887"/>
    </source>
</evidence>
<keyword evidence="5 10" id="KW-0067">ATP-binding</keyword>
<proteinExistence type="inferred from homology"/>
<feature type="short sequence motif" description="'KMSKS' region" evidence="10">
    <location>
        <begin position="697"/>
        <end position="701"/>
    </location>
</feature>